<name>A0ABV0P0H4_9TELE</name>
<keyword evidence="1" id="KW-0732">Signal</keyword>
<gene>
    <name evidence="2" type="ORF">GOODEAATRI_001319</name>
</gene>
<evidence type="ECO:0000313" key="3">
    <source>
        <dbReference type="Proteomes" id="UP001476798"/>
    </source>
</evidence>
<feature type="chain" id="PRO_5045610390" evidence="1">
    <location>
        <begin position="17"/>
        <end position="88"/>
    </location>
</feature>
<evidence type="ECO:0000313" key="2">
    <source>
        <dbReference type="EMBL" id="MEQ2177201.1"/>
    </source>
</evidence>
<dbReference type="EMBL" id="JAHRIO010060010">
    <property type="protein sequence ID" value="MEQ2177201.1"/>
    <property type="molecule type" value="Genomic_DNA"/>
</dbReference>
<protein>
    <submittedName>
        <fullName evidence="2">Uncharacterized protein</fullName>
    </submittedName>
</protein>
<dbReference type="Proteomes" id="UP001476798">
    <property type="component" value="Unassembled WGS sequence"/>
</dbReference>
<accession>A0ABV0P0H4</accession>
<comment type="caution">
    <text evidence="2">The sequence shown here is derived from an EMBL/GenBank/DDBJ whole genome shotgun (WGS) entry which is preliminary data.</text>
</comment>
<sequence length="88" mass="10139">LVRWGLLSAVIPMVRLSEMCLPGDTPVFTVYKACKQRLAYIYQMDRKMDSILRILMEQFPPKPDLTSKPSIRRVTIQKRMGASIDEVP</sequence>
<evidence type="ECO:0000256" key="1">
    <source>
        <dbReference type="SAM" id="SignalP"/>
    </source>
</evidence>
<feature type="non-terminal residue" evidence="2">
    <location>
        <position position="1"/>
    </location>
</feature>
<feature type="signal peptide" evidence="1">
    <location>
        <begin position="1"/>
        <end position="16"/>
    </location>
</feature>
<organism evidence="2 3">
    <name type="scientific">Goodea atripinnis</name>
    <dbReference type="NCBI Taxonomy" id="208336"/>
    <lineage>
        <taxon>Eukaryota</taxon>
        <taxon>Metazoa</taxon>
        <taxon>Chordata</taxon>
        <taxon>Craniata</taxon>
        <taxon>Vertebrata</taxon>
        <taxon>Euteleostomi</taxon>
        <taxon>Actinopterygii</taxon>
        <taxon>Neopterygii</taxon>
        <taxon>Teleostei</taxon>
        <taxon>Neoteleostei</taxon>
        <taxon>Acanthomorphata</taxon>
        <taxon>Ovalentaria</taxon>
        <taxon>Atherinomorphae</taxon>
        <taxon>Cyprinodontiformes</taxon>
        <taxon>Goodeidae</taxon>
        <taxon>Goodea</taxon>
    </lineage>
</organism>
<proteinExistence type="predicted"/>
<reference evidence="2 3" key="1">
    <citation type="submission" date="2021-06" db="EMBL/GenBank/DDBJ databases">
        <authorList>
            <person name="Palmer J.M."/>
        </authorList>
    </citation>
    <scope>NUCLEOTIDE SEQUENCE [LARGE SCALE GENOMIC DNA]</scope>
    <source>
        <strain evidence="2 3">GA_2019</strain>
        <tissue evidence="2">Muscle</tissue>
    </source>
</reference>
<keyword evidence="3" id="KW-1185">Reference proteome</keyword>